<evidence type="ECO:0000256" key="3">
    <source>
        <dbReference type="ARBA" id="ARBA00022449"/>
    </source>
</evidence>
<evidence type="ECO:0000256" key="7">
    <source>
        <dbReference type="SAM" id="Phobius"/>
    </source>
</evidence>
<feature type="domain" description="Sodium/calcium exchanger membrane region" evidence="9">
    <location>
        <begin position="67"/>
        <end position="246"/>
    </location>
</feature>
<feature type="transmembrane region" description="Helical" evidence="7">
    <location>
        <begin position="409"/>
        <end position="431"/>
    </location>
</feature>
<dbReference type="GO" id="GO:0006874">
    <property type="term" value="P:intracellular calcium ion homeostasis"/>
    <property type="evidence" value="ECO:0007669"/>
    <property type="project" value="TreeGrafter"/>
</dbReference>
<name>A0A2R5G3N7_9STRA</name>
<dbReference type="InterPro" id="IPR004481">
    <property type="entry name" value="K/Na/Ca-exchanger"/>
</dbReference>
<keyword evidence="5 7" id="KW-1133">Transmembrane helix</keyword>
<evidence type="ECO:0000259" key="9">
    <source>
        <dbReference type="Pfam" id="PF01699"/>
    </source>
</evidence>
<dbReference type="PANTHER" id="PTHR10846:SF73">
    <property type="entry name" value="SODIUM_CALCIUM EXCHANGER MEMBRANE REGION DOMAIN-CONTAINING PROTEIN"/>
    <property type="match status" value="1"/>
</dbReference>
<evidence type="ECO:0000256" key="4">
    <source>
        <dbReference type="ARBA" id="ARBA00022692"/>
    </source>
</evidence>
<dbReference type="AlphaFoldDB" id="A0A2R5G3N7"/>
<dbReference type="PANTHER" id="PTHR10846">
    <property type="entry name" value="SODIUM/POTASSIUM/CALCIUM EXCHANGER"/>
    <property type="match status" value="1"/>
</dbReference>
<organism evidence="10 11">
    <name type="scientific">Hondaea fermentalgiana</name>
    <dbReference type="NCBI Taxonomy" id="2315210"/>
    <lineage>
        <taxon>Eukaryota</taxon>
        <taxon>Sar</taxon>
        <taxon>Stramenopiles</taxon>
        <taxon>Bigyra</taxon>
        <taxon>Labyrinthulomycetes</taxon>
        <taxon>Thraustochytrida</taxon>
        <taxon>Thraustochytriidae</taxon>
        <taxon>Hondaea</taxon>
    </lineage>
</organism>
<dbReference type="Gene3D" id="1.20.1420.30">
    <property type="entry name" value="NCX, central ion-binding region"/>
    <property type="match status" value="2"/>
</dbReference>
<keyword evidence="8" id="KW-0732">Signal</keyword>
<feature type="transmembrane region" description="Helical" evidence="7">
    <location>
        <begin position="176"/>
        <end position="198"/>
    </location>
</feature>
<dbReference type="InParanoid" id="A0A2R5G3N7"/>
<feature type="transmembrane region" description="Helical" evidence="7">
    <location>
        <begin position="377"/>
        <end position="397"/>
    </location>
</feature>
<keyword evidence="6 7" id="KW-0472">Membrane</keyword>
<evidence type="ECO:0000313" key="10">
    <source>
        <dbReference type="EMBL" id="GBG24939.1"/>
    </source>
</evidence>
<dbReference type="GO" id="GO:0005262">
    <property type="term" value="F:calcium channel activity"/>
    <property type="evidence" value="ECO:0007669"/>
    <property type="project" value="TreeGrafter"/>
</dbReference>
<feature type="transmembrane region" description="Helical" evidence="7">
    <location>
        <begin position="443"/>
        <end position="466"/>
    </location>
</feature>
<sequence>MVLGWLFTGALVGATTLAVRSTSDWGALSQGFEAADTETSARRQLSDLFMTEQEQCAGYSDSLAPWLFVSVIYSFVGLAVITDEYFEPTLALLSDDLKLSPDVAGATFMAIGSSAPELLTSFVDVFLSKASVGIGTILGSAMFNLLVIVAGTAIIGKSKAGGALHISAWPLGRDSFFYVMSILALGGIMLNDGELCVFRENRFEIFANSSDTSVTEDELLCFVGLVQPVEGALLVLFYICYIVFMMYNEPIHKAFERAVFYCTSRFCKPIESHVAGQELSGLEATLDRQQAIQAERNFNRGIVPATHDDDVPRERGHSDIDEFANGEEDDFPGKPWEFPDSIGGKLYHIIAFPYYFVFWLTIPVTRLPEGKCRNATLFLFCLAYITGLTIAMVYAATFASCLIHLDPFIIGYVLLAIGTSVPDALASFIVARDGHGDMAVSNAIGSNVFDILLGLGLPWFLAGLVFNEQVIRGDERFGGSFVVNNGVIFGLVLLLVALAIFITSLMLFKWKLRIFIAYILLAYYACFLLVIILANTCKLPICIELDCSRCGYEPSLFLS</sequence>
<feature type="transmembrane region" description="Helical" evidence="7">
    <location>
        <begin position="486"/>
        <end position="508"/>
    </location>
</feature>
<gene>
    <name evidence="10" type="ORF">FCC1311_011562</name>
</gene>
<accession>A0A2R5G3N7</accession>
<protein>
    <submittedName>
        <fullName evidence="10">Sodium/potassium/calcium exchanger 5</fullName>
    </submittedName>
</protein>
<feature type="transmembrane region" description="Helical" evidence="7">
    <location>
        <begin position="515"/>
        <end position="534"/>
    </location>
</feature>
<dbReference type="InterPro" id="IPR044880">
    <property type="entry name" value="NCX_ion-bd_dom_sf"/>
</dbReference>
<dbReference type="Proteomes" id="UP000241890">
    <property type="component" value="Unassembled WGS sequence"/>
</dbReference>
<evidence type="ECO:0000256" key="2">
    <source>
        <dbReference type="ARBA" id="ARBA00005364"/>
    </source>
</evidence>
<feature type="chain" id="PRO_5015307063" evidence="8">
    <location>
        <begin position="19"/>
        <end position="559"/>
    </location>
</feature>
<keyword evidence="11" id="KW-1185">Reference proteome</keyword>
<feature type="transmembrane region" description="Helical" evidence="7">
    <location>
        <begin position="63"/>
        <end position="81"/>
    </location>
</feature>
<dbReference type="EMBL" id="BEYU01000009">
    <property type="protein sequence ID" value="GBG24939.1"/>
    <property type="molecule type" value="Genomic_DNA"/>
</dbReference>
<comment type="similarity">
    <text evidence="2">Belongs to the Ca(2+):cation antiporter (CaCA) (TC 2.A.19) family. SLC24A subfamily.</text>
</comment>
<proteinExistence type="inferred from homology"/>
<dbReference type="OrthoDB" id="2127281at2759"/>
<evidence type="ECO:0000256" key="5">
    <source>
        <dbReference type="ARBA" id="ARBA00022989"/>
    </source>
</evidence>
<evidence type="ECO:0000256" key="6">
    <source>
        <dbReference type="ARBA" id="ARBA00023136"/>
    </source>
</evidence>
<keyword evidence="3" id="KW-0813">Transport</keyword>
<feature type="signal peptide" evidence="8">
    <location>
        <begin position="1"/>
        <end position="18"/>
    </location>
</feature>
<dbReference type="GO" id="GO:0008273">
    <property type="term" value="F:calcium, potassium:sodium antiporter activity"/>
    <property type="evidence" value="ECO:0007669"/>
    <property type="project" value="TreeGrafter"/>
</dbReference>
<evidence type="ECO:0000313" key="11">
    <source>
        <dbReference type="Proteomes" id="UP000241890"/>
    </source>
</evidence>
<evidence type="ECO:0000256" key="1">
    <source>
        <dbReference type="ARBA" id="ARBA00004141"/>
    </source>
</evidence>
<feature type="domain" description="Sodium/calcium exchanger membrane region" evidence="9">
    <location>
        <begin position="377"/>
        <end position="532"/>
    </location>
</feature>
<comment type="caution">
    <text evidence="10">The sequence shown here is derived from an EMBL/GenBank/DDBJ whole genome shotgun (WGS) entry which is preliminary data.</text>
</comment>
<keyword evidence="3" id="KW-0050">Antiport</keyword>
<comment type="subcellular location">
    <subcellularLocation>
        <location evidence="1">Membrane</location>
        <topology evidence="1">Multi-pass membrane protein</topology>
    </subcellularLocation>
</comment>
<feature type="transmembrane region" description="Helical" evidence="7">
    <location>
        <begin position="219"/>
        <end position="244"/>
    </location>
</feature>
<feature type="transmembrane region" description="Helical" evidence="7">
    <location>
        <begin position="346"/>
        <end position="365"/>
    </location>
</feature>
<dbReference type="GO" id="GO:0005886">
    <property type="term" value="C:plasma membrane"/>
    <property type="evidence" value="ECO:0007669"/>
    <property type="project" value="TreeGrafter"/>
</dbReference>
<keyword evidence="4 7" id="KW-0812">Transmembrane</keyword>
<dbReference type="InterPro" id="IPR004837">
    <property type="entry name" value="NaCa_Exmemb"/>
</dbReference>
<dbReference type="Pfam" id="PF01699">
    <property type="entry name" value="Na_Ca_ex"/>
    <property type="match status" value="2"/>
</dbReference>
<evidence type="ECO:0000256" key="8">
    <source>
        <dbReference type="SAM" id="SignalP"/>
    </source>
</evidence>
<feature type="transmembrane region" description="Helical" evidence="7">
    <location>
        <begin position="132"/>
        <end position="156"/>
    </location>
</feature>
<reference evidence="10 11" key="1">
    <citation type="submission" date="2017-12" db="EMBL/GenBank/DDBJ databases">
        <title>Sequencing, de novo assembly and annotation of complete genome of a new Thraustochytrid species, strain FCC1311.</title>
        <authorList>
            <person name="Sedici K."/>
            <person name="Godart F."/>
            <person name="Aiese Cigliano R."/>
            <person name="Sanseverino W."/>
            <person name="Barakat M."/>
            <person name="Ortet P."/>
            <person name="Marechal E."/>
            <person name="Cagnac O."/>
            <person name="Amato A."/>
        </authorList>
    </citation>
    <scope>NUCLEOTIDE SEQUENCE [LARGE SCALE GENOMIC DNA]</scope>
</reference>